<dbReference type="InterPro" id="IPR017946">
    <property type="entry name" value="PLC-like_Pdiesterase_TIM-brl"/>
</dbReference>
<dbReference type="GO" id="GO:0008081">
    <property type="term" value="F:phosphoric diester hydrolase activity"/>
    <property type="evidence" value="ECO:0007669"/>
    <property type="project" value="InterPro"/>
</dbReference>
<reference evidence="2" key="1">
    <citation type="submission" date="2018-05" db="EMBL/GenBank/DDBJ databases">
        <authorList>
            <person name="Lanie J.A."/>
            <person name="Ng W.-L."/>
            <person name="Kazmierczak K.M."/>
            <person name="Andrzejewski T.M."/>
            <person name="Davidsen T.M."/>
            <person name="Wayne K.J."/>
            <person name="Tettelin H."/>
            <person name="Glass J.I."/>
            <person name="Rusch D."/>
            <person name="Podicherti R."/>
            <person name="Tsui H.-C.T."/>
            <person name="Winkler M.E."/>
        </authorList>
    </citation>
    <scope>NUCLEOTIDE SEQUENCE</scope>
</reference>
<dbReference type="PROSITE" id="PS51704">
    <property type="entry name" value="GP_PDE"/>
    <property type="match status" value="1"/>
</dbReference>
<dbReference type="InterPro" id="IPR030395">
    <property type="entry name" value="GP_PDE_dom"/>
</dbReference>
<evidence type="ECO:0000259" key="1">
    <source>
        <dbReference type="PROSITE" id="PS51704"/>
    </source>
</evidence>
<dbReference type="GO" id="GO:0006629">
    <property type="term" value="P:lipid metabolic process"/>
    <property type="evidence" value="ECO:0007669"/>
    <property type="project" value="InterPro"/>
</dbReference>
<organism evidence="2">
    <name type="scientific">marine metagenome</name>
    <dbReference type="NCBI Taxonomy" id="408172"/>
    <lineage>
        <taxon>unclassified sequences</taxon>
        <taxon>metagenomes</taxon>
        <taxon>ecological metagenomes</taxon>
    </lineage>
</organism>
<sequence length="250" mass="28367">VVFGIRKNKKIKIKNDFNLNWYGHRGLLNCAPENTWLGFQAALDAGFRSIEMDVLQTKDGKIVCTHNFDLERETDGKGYIDCKTLSELATINAGAKWPNIKATIPTLESALVRLPKGCQVNIEIKTRKLMDWSTPREVIKIIKKLKIQNDVIISSFNPIALRSVKYIDSSFETGLLFKDTRAVGLISFARPNYIHPRSDIVTDDLIKYAQRYKLGINVWTVNSRVGMQFFMEKQVKGIITDYPEAIPSGI</sequence>
<proteinExistence type="predicted"/>
<dbReference type="AlphaFoldDB" id="A0A382PT21"/>
<feature type="non-terminal residue" evidence="2">
    <location>
        <position position="1"/>
    </location>
</feature>
<dbReference type="Pfam" id="PF03009">
    <property type="entry name" value="GDPD"/>
    <property type="match status" value="1"/>
</dbReference>
<gene>
    <name evidence="2" type="ORF">METZ01_LOCUS328632</name>
</gene>
<dbReference type="PANTHER" id="PTHR46211:SF1">
    <property type="entry name" value="GLYCEROPHOSPHODIESTER PHOSPHODIESTERASE, CYTOPLASMIC"/>
    <property type="match status" value="1"/>
</dbReference>
<dbReference type="PANTHER" id="PTHR46211">
    <property type="entry name" value="GLYCEROPHOSPHORYL DIESTER PHOSPHODIESTERASE"/>
    <property type="match status" value="1"/>
</dbReference>
<evidence type="ECO:0000313" key="2">
    <source>
        <dbReference type="EMBL" id="SVC75778.1"/>
    </source>
</evidence>
<dbReference type="EMBL" id="UINC01109151">
    <property type="protein sequence ID" value="SVC75778.1"/>
    <property type="molecule type" value="Genomic_DNA"/>
</dbReference>
<name>A0A382PT21_9ZZZZ</name>
<feature type="domain" description="GP-PDE" evidence="1">
    <location>
        <begin position="19"/>
        <end position="250"/>
    </location>
</feature>
<dbReference type="Gene3D" id="3.20.20.190">
    <property type="entry name" value="Phosphatidylinositol (PI) phosphodiesterase"/>
    <property type="match status" value="1"/>
</dbReference>
<protein>
    <recommendedName>
        <fullName evidence="1">GP-PDE domain-containing protein</fullName>
    </recommendedName>
</protein>
<accession>A0A382PT21</accession>
<dbReference type="SUPFAM" id="SSF51695">
    <property type="entry name" value="PLC-like phosphodiesterases"/>
    <property type="match status" value="1"/>
</dbReference>